<protein>
    <submittedName>
        <fullName evidence="1">Uncharacterized protein</fullName>
    </submittedName>
</protein>
<dbReference type="HOGENOM" id="CLU_131871_0_0_1"/>
<dbReference type="EMBL" id="KN839021">
    <property type="protein sequence ID" value="KIJ91337.1"/>
    <property type="molecule type" value="Genomic_DNA"/>
</dbReference>
<feature type="non-terminal residue" evidence="1">
    <location>
        <position position="1"/>
    </location>
</feature>
<reference evidence="1 2" key="1">
    <citation type="submission" date="2014-04" db="EMBL/GenBank/DDBJ databases">
        <authorList>
            <consortium name="DOE Joint Genome Institute"/>
            <person name="Kuo A."/>
            <person name="Kohler A."/>
            <person name="Nagy L.G."/>
            <person name="Floudas D."/>
            <person name="Copeland A."/>
            <person name="Barry K.W."/>
            <person name="Cichocki N."/>
            <person name="Veneault-Fourrey C."/>
            <person name="LaButti K."/>
            <person name="Lindquist E.A."/>
            <person name="Lipzen A."/>
            <person name="Lundell T."/>
            <person name="Morin E."/>
            <person name="Murat C."/>
            <person name="Sun H."/>
            <person name="Tunlid A."/>
            <person name="Henrissat B."/>
            <person name="Grigoriev I.V."/>
            <person name="Hibbett D.S."/>
            <person name="Martin F."/>
            <person name="Nordberg H.P."/>
            <person name="Cantor M.N."/>
            <person name="Hua S.X."/>
        </authorList>
    </citation>
    <scope>NUCLEOTIDE SEQUENCE [LARGE SCALE GENOMIC DNA]</scope>
    <source>
        <strain evidence="1 2">LaAM-08-1</strain>
    </source>
</reference>
<keyword evidence="2" id="KW-1185">Reference proteome</keyword>
<dbReference type="AlphaFoldDB" id="A0A0C9X458"/>
<name>A0A0C9X458_9AGAR</name>
<organism evidence="1 2">
    <name type="scientific">Laccaria amethystina LaAM-08-1</name>
    <dbReference type="NCBI Taxonomy" id="1095629"/>
    <lineage>
        <taxon>Eukaryota</taxon>
        <taxon>Fungi</taxon>
        <taxon>Dikarya</taxon>
        <taxon>Basidiomycota</taxon>
        <taxon>Agaricomycotina</taxon>
        <taxon>Agaricomycetes</taxon>
        <taxon>Agaricomycetidae</taxon>
        <taxon>Agaricales</taxon>
        <taxon>Agaricineae</taxon>
        <taxon>Hydnangiaceae</taxon>
        <taxon>Laccaria</taxon>
    </lineage>
</organism>
<evidence type="ECO:0000313" key="2">
    <source>
        <dbReference type="Proteomes" id="UP000054477"/>
    </source>
</evidence>
<dbReference type="OrthoDB" id="3202965at2759"/>
<evidence type="ECO:0000313" key="1">
    <source>
        <dbReference type="EMBL" id="KIJ91337.1"/>
    </source>
</evidence>
<gene>
    <name evidence="1" type="ORF">K443DRAFT_42658</name>
</gene>
<sequence length="106" mass="11601">NPKFPPSAPSPKLMHQIFADFCKDIDPNQFEESGCAVCGQLTQSSTLKKLSEMNLNLDILIQEGVTQVERQSSKDPLSDIEGPVLDSDLDSICQTCCRSVSKGKMP</sequence>
<feature type="non-terminal residue" evidence="1">
    <location>
        <position position="106"/>
    </location>
</feature>
<reference evidence="2" key="2">
    <citation type="submission" date="2015-01" db="EMBL/GenBank/DDBJ databases">
        <title>Evolutionary Origins and Diversification of the Mycorrhizal Mutualists.</title>
        <authorList>
            <consortium name="DOE Joint Genome Institute"/>
            <consortium name="Mycorrhizal Genomics Consortium"/>
            <person name="Kohler A."/>
            <person name="Kuo A."/>
            <person name="Nagy L.G."/>
            <person name="Floudas D."/>
            <person name="Copeland A."/>
            <person name="Barry K.W."/>
            <person name="Cichocki N."/>
            <person name="Veneault-Fourrey C."/>
            <person name="LaButti K."/>
            <person name="Lindquist E.A."/>
            <person name="Lipzen A."/>
            <person name="Lundell T."/>
            <person name="Morin E."/>
            <person name="Murat C."/>
            <person name="Riley R."/>
            <person name="Ohm R."/>
            <person name="Sun H."/>
            <person name="Tunlid A."/>
            <person name="Henrissat B."/>
            <person name="Grigoriev I.V."/>
            <person name="Hibbett D.S."/>
            <person name="Martin F."/>
        </authorList>
    </citation>
    <scope>NUCLEOTIDE SEQUENCE [LARGE SCALE GENOMIC DNA]</scope>
    <source>
        <strain evidence="2">LaAM-08-1</strain>
    </source>
</reference>
<proteinExistence type="predicted"/>
<dbReference type="Proteomes" id="UP000054477">
    <property type="component" value="Unassembled WGS sequence"/>
</dbReference>
<accession>A0A0C9X458</accession>